<dbReference type="Pfam" id="PF01037">
    <property type="entry name" value="AsnC_trans_reg"/>
    <property type="match status" value="1"/>
</dbReference>
<dbReference type="SUPFAM" id="SSF54909">
    <property type="entry name" value="Dimeric alpha+beta barrel"/>
    <property type="match status" value="1"/>
</dbReference>
<gene>
    <name evidence="6" type="ORF">AB5L97_17445</name>
</gene>
<dbReference type="PRINTS" id="PR00033">
    <property type="entry name" value="HTHASNC"/>
</dbReference>
<dbReference type="GO" id="GO:0043200">
    <property type="term" value="P:response to amino acid"/>
    <property type="evidence" value="ECO:0007669"/>
    <property type="project" value="TreeGrafter"/>
</dbReference>
<dbReference type="InterPro" id="IPR036390">
    <property type="entry name" value="WH_DNA-bd_sf"/>
</dbReference>
<organism evidence="6">
    <name type="scientific">Sinomonas puerhi</name>
    <dbReference type="NCBI Taxonomy" id="3238584"/>
    <lineage>
        <taxon>Bacteria</taxon>
        <taxon>Bacillati</taxon>
        <taxon>Actinomycetota</taxon>
        <taxon>Actinomycetes</taxon>
        <taxon>Micrococcales</taxon>
        <taxon>Micrococcaceae</taxon>
        <taxon>Sinomonas</taxon>
    </lineage>
</organism>
<evidence type="ECO:0000256" key="2">
    <source>
        <dbReference type="ARBA" id="ARBA00023125"/>
    </source>
</evidence>
<feature type="region of interest" description="Disordered" evidence="4">
    <location>
        <begin position="152"/>
        <end position="194"/>
    </location>
</feature>
<feature type="compositionally biased region" description="Basic residues" evidence="4">
    <location>
        <begin position="185"/>
        <end position="194"/>
    </location>
</feature>
<dbReference type="InterPro" id="IPR036388">
    <property type="entry name" value="WH-like_DNA-bd_sf"/>
</dbReference>
<dbReference type="PANTHER" id="PTHR30154">
    <property type="entry name" value="LEUCINE-RESPONSIVE REGULATORY PROTEIN"/>
    <property type="match status" value="1"/>
</dbReference>
<feature type="domain" description="HTH asnC-type" evidence="5">
    <location>
        <begin position="7"/>
        <end position="68"/>
    </location>
</feature>
<keyword evidence="2" id="KW-0238">DNA-binding</keyword>
<dbReference type="SUPFAM" id="SSF46785">
    <property type="entry name" value="Winged helix' DNA-binding domain"/>
    <property type="match status" value="1"/>
</dbReference>
<evidence type="ECO:0000259" key="5">
    <source>
        <dbReference type="PROSITE" id="PS50956"/>
    </source>
</evidence>
<evidence type="ECO:0000313" key="6">
    <source>
        <dbReference type="EMBL" id="XDP45027.1"/>
    </source>
</evidence>
<dbReference type="InterPro" id="IPR019887">
    <property type="entry name" value="Tscrpt_reg_AsnC/Lrp_C"/>
</dbReference>
<keyword evidence="3" id="KW-0804">Transcription</keyword>
<evidence type="ECO:0000256" key="1">
    <source>
        <dbReference type="ARBA" id="ARBA00023015"/>
    </source>
</evidence>
<dbReference type="InterPro" id="IPR019888">
    <property type="entry name" value="Tscrpt_reg_AsnC-like"/>
</dbReference>
<evidence type="ECO:0000256" key="3">
    <source>
        <dbReference type="ARBA" id="ARBA00023163"/>
    </source>
</evidence>
<feature type="compositionally biased region" description="Low complexity" evidence="4">
    <location>
        <begin position="172"/>
        <end position="184"/>
    </location>
</feature>
<dbReference type="KEGG" id="spue:AB5L97_17445"/>
<keyword evidence="1" id="KW-0805">Transcription regulation</keyword>
<dbReference type="EMBL" id="CP163302">
    <property type="protein sequence ID" value="XDP45027.1"/>
    <property type="molecule type" value="Genomic_DNA"/>
</dbReference>
<evidence type="ECO:0000256" key="4">
    <source>
        <dbReference type="SAM" id="MobiDB-lite"/>
    </source>
</evidence>
<dbReference type="GO" id="GO:0043565">
    <property type="term" value="F:sequence-specific DNA binding"/>
    <property type="evidence" value="ECO:0007669"/>
    <property type="project" value="InterPro"/>
</dbReference>
<dbReference type="InterPro" id="IPR000485">
    <property type="entry name" value="AsnC-type_HTH_dom"/>
</dbReference>
<dbReference type="SMART" id="SM00344">
    <property type="entry name" value="HTH_ASNC"/>
    <property type="match status" value="1"/>
</dbReference>
<dbReference type="Pfam" id="PF13404">
    <property type="entry name" value="HTH_AsnC-type"/>
    <property type="match status" value="1"/>
</dbReference>
<proteinExistence type="predicted"/>
<accession>A0AB39L4G9</accession>
<dbReference type="InterPro" id="IPR011008">
    <property type="entry name" value="Dimeric_a/b-barrel"/>
</dbReference>
<reference evidence="6" key="1">
    <citation type="submission" date="2024-07" db="EMBL/GenBank/DDBJ databases">
        <authorList>
            <person name="fu j."/>
        </authorList>
    </citation>
    <scope>NUCLEOTIDE SEQUENCE</scope>
    <source>
        <strain evidence="6">P10A9</strain>
    </source>
</reference>
<dbReference type="AlphaFoldDB" id="A0AB39L4G9"/>
<dbReference type="GO" id="GO:0005829">
    <property type="term" value="C:cytosol"/>
    <property type="evidence" value="ECO:0007669"/>
    <property type="project" value="TreeGrafter"/>
</dbReference>
<sequence>MVKSQQLDPTDRRILLALDEDPRAPIMVLAQKLGLARGTVQSRVERMTASGVFRANSTRVQPEGLGRGVLAEVSAELDQSHLNEAVAALGGIPEVLECLAPAGDTDLLIRVVATSPDDLYRVSEEIRLCPGIRRTSTRMILRTVIPYRTSPLLAEPEGGGPQAPRATPPAPGRAVGSPGATARGPRTRGRGALG</sequence>
<dbReference type="Gene3D" id="3.30.70.920">
    <property type="match status" value="1"/>
</dbReference>
<dbReference type="Gene3D" id="1.10.10.10">
    <property type="entry name" value="Winged helix-like DNA-binding domain superfamily/Winged helix DNA-binding domain"/>
    <property type="match status" value="1"/>
</dbReference>
<name>A0AB39L4G9_9MICC</name>
<protein>
    <submittedName>
        <fullName evidence="6">Lrp/AsnC family transcriptional regulator</fullName>
    </submittedName>
</protein>
<dbReference type="PROSITE" id="PS50956">
    <property type="entry name" value="HTH_ASNC_2"/>
    <property type="match status" value="1"/>
</dbReference>
<dbReference type="PANTHER" id="PTHR30154:SF34">
    <property type="entry name" value="TRANSCRIPTIONAL REGULATOR AZLB"/>
    <property type="match status" value="1"/>
</dbReference>
<dbReference type="RefSeq" id="WP_369045621.1">
    <property type="nucleotide sequence ID" value="NZ_CP163302.1"/>
</dbReference>